<proteinExistence type="predicted"/>
<organism evidence="1 2">
    <name type="scientific">Papaver somniferum</name>
    <name type="common">Opium poppy</name>
    <dbReference type="NCBI Taxonomy" id="3469"/>
    <lineage>
        <taxon>Eukaryota</taxon>
        <taxon>Viridiplantae</taxon>
        <taxon>Streptophyta</taxon>
        <taxon>Embryophyta</taxon>
        <taxon>Tracheophyta</taxon>
        <taxon>Spermatophyta</taxon>
        <taxon>Magnoliopsida</taxon>
        <taxon>Ranunculales</taxon>
        <taxon>Papaveraceae</taxon>
        <taxon>Papaveroideae</taxon>
        <taxon>Papaver</taxon>
    </lineage>
</organism>
<dbReference type="EMBL" id="CM010723">
    <property type="protein sequence ID" value="RZC77787.1"/>
    <property type="molecule type" value="Genomic_DNA"/>
</dbReference>
<sequence>MNFILNSRSISTEPIILFILGFSRQQQHFYLDVNLNLRHTHVSNSSQNPFLFGFILDFSHILTSALISARSRSTNASSQLHLNCIICSFNSSLLISATLRPMNFILNSRSISTEPIILFILSFSQQQQHFYLDVNLNLRHTHVSNSSQNPFLFGFILDFSHISTSGSESQNPNFIFSNSEFLSVLHPPSRA</sequence>
<keyword evidence="2" id="KW-1185">Reference proteome</keyword>
<reference evidence="1 2" key="1">
    <citation type="journal article" date="2018" name="Science">
        <title>The opium poppy genome and morphinan production.</title>
        <authorList>
            <person name="Guo L."/>
            <person name="Winzer T."/>
            <person name="Yang X."/>
            <person name="Li Y."/>
            <person name="Ning Z."/>
            <person name="He Z."/>
            <person name="Teodor R."/>
            <person name="Lu Y."/>
            <person name="Bowser T.A."/>
            <person name="Graham I.A."/>
            <person name="Ye K."/>
        </authorList>
    </citation>
    <scope>NUCLEOTIDE SEQUENCE [LARGE SCALE GENOMIC DNA]</scope>
    <source>
        <strain evidence="2">cv. HN1</strain>
        <tissue evidence="1">Leaves</tissue>
    </source>
</reference>
<accession>A0A4Y7KYD6</accession>
<dbReference type="AlphaFoldDB" id="A0A4Y7KYD6"/>
<gene>
    <name evidence="1" type="ORF">C5167_002000</name>
</gene>
<dbReference type="Gramene" id="RZC77787">
    <property type="protein sequence ID" value="RZC77787"/>
    <property type="gene ID" value="C5167_002000"/>
</dbReference>
<protein>
    <submittedName>
        <fullName evidence="1">Uncharacterized protein</fullName>
    </submittedName>
</protein>
<name>A0A4Y7KYD6_PAPSO</name>
<dbReference type="Proteomes" id="UP000316621">
    <property type="component" value="Chromosome 9"/>
</dbReference>
<evidence type="ECO:0000313" key="2">
    <source>
        <dbReference type="Proteomes" id="UP000316621"/>
    </source>
</evidence>
<evidence type="ECO:0000313" key="1">
    <source>
        <dbReference type="EMBL" id="RZC77787.1"/>
    </source>
</evidence>